<dbReference type="EMBL" id="JAINVV010000011">
    <property type="protein sequence ID" value="MBY8825134.1"/>
    <property type="molecule type" value="Genomic_DNA"/>
</dbReference>
<gene>
    <name evidence="1" type="ORF">K7G82_22725</name>
</gene>
<comment type="caution">
    <text evidence="1">The sequence shown here is derived from an EMBL/GenBank/DDBJ whole genome shotgun (WGS) entry which is preliminary data.</text>
</comment>
<dbReference type="RefSeq" id="WP_222992236.1">
    <property type="nucleotide sequence ID" value="NZ_JAINVV010000011.1"/>
</dbReference>
<protein>
    <recommendedName>
        <fullName evidence="3">Post-SET domain-containing protein</fullName>
    </recommendedName>
</protein>
<keyword evidence="2" id="KW-1185">Reference proteome</keyword>
<evidence type="ECO:0000313" key="2">
    <source>
        <dbReference type="Proteomes" id="UP000706039"/>
    </source>
</evidence>
<accession>A0ABS7PYS4</accession>
<evidence type="ECO:0008006" key="3">
    <source>
        <dbReference type="Google" id="ProtNLM"/>
    </source>
</evidence>
<evidence type="ECO:0000313" key="1">
    <source>
        <dbReference type="EMBL" id="MBY8825134.1"/>
    </source>
</evidence>
<reference evidence="1 2" key="1">
    <citation type="submission" date="2021-08" db="EMBL/GenBank/DDBJ databases">
        <authorList>
            <person name="Tuo L."/>
        </authorList>
    </citation>
    <scope>NUCLEOTIDE SEQUENCE [LARGE SCALE GENOMIC DNA]</scope>
    <source>
        <strain evidence="1 2">JCM 31229</strain>
    </source>
</reference>
<sequence>MPDPKRTIVPLNDLTRLINEYSTGNIEDVLASLDPMNAGTEQCDCRCGCVGVNCDCRGQVGQVSIDDESWRKLQEGRESLAERLRQQFNFE</sequence>
<organism evidence="1 2">
    <name type="scientific">Sphingomonas colocasiae</name>
    <dbReference type="NCBI Taxonomy" id="1848973"/>
    <lineage>
        <taxon>Bacteria</taxon>
        <taxon>Pseudomonadati</taxon>
        <taxon>Pseudomonadota</taxon>
        <taxon>Alphaproteobacteria</taxon>
        <taxon>Sphingomonadales</taxon>
        <taxon>Sphingomonadaceae</taxon>
        <taxon>Sphingomonas</taxon>
    </lineage>
</organism>
<name>A0ABS7PYS4_9SPHN</name>
<dbReference type="Proteomes" id="UP000706039">
    <property type="component" value="Unassembled WGS sequence"/>
</dbReference>
<proteinExistence type="predicted"/>